<feature type="coiled-coil region" evidence="1">
    <location>
        <begin position="240"/>
        <end position="278"/>
    </location>
</feature>
<dbReference type="Proteomes" id="UP000297280">
    <property type="component" value="Unassembled WGS sequence"/>
</dbReference>
<evidence type="ECO:0000256" key="1">
    <source>
        <dbReference type="SAM" id="Coils"/>
    </source>
</evidence>
<feature type="region of interest" description="Disordered" evidence="2">
    <location>
        <begin position="77"/>
        <end position="208"/>
    </location>
</feature>
<organism evidence="3 4">
    <name type="scientific">Botrytis porri</name>
    <dbReference type="NCBI Taxonomy" id="87229"/>
    <lineage>
        <taxon>Eukaryota</taxon>
        <taxon>Fungi</taxon>
        <taxon>Dikarya</taxon>
        <taxon>Ascomycota</taxon>
        <taxon>Pezizomycotina</taxon>
        <taxon>Leotiomycetes</taxon>
        <taxon>Helotiales</taxon>
        <taxon>Sclerotiniaceae</taxon>
        <taxon>Botrytis</taxon>
    </lineage>
</organism>
<reference evidence="3 4" key="1">
    <citation type="submission" date="2017-12" db="EMBL/GenBank/DDBJ databases">
        <title>Comparative genomics of Botrytis spp.</title>
        <authorList>
            <person name="Valero-Jimenez C.A."/>
            <person name="Tapia P."/>
            <person name="Veloso J."/>
            <person name="Silva-Moreno E."/>
            <person name="Staats M."/>
            <person name="Valdes J.H."/>
            <person name="Van Kan J.A.L."/>
        </authorList>
    </citation>
    <scope>NUCLEOTIDE SEQUENCE [LARGE SCALE GENOMIC DNA]</scope>
    <source>
        <strain evidence="3 4">MUCL3349</strain>
    </source>
</reference>
<keyword evidence="4" id="KW-1185">Reference proteome</keyword>
<evidence type="ECO:0000313" key="4">
    <source>
        <dbReference type="Proteomes" id="UP000297280"/>
    </source>
</evidence>
<dbReference type="EMBL" id="PQXO01001305">
    <property type="protein sequence ID" value="TGO81156.1"/>
    <property type="molecule type" value="Genomic_DNA"/>
</dbReference>
<sequence length="286" mass="32459">MSTYISTQEAESRIGDDDVWAEVESARELSDGDLKDSGQRQEEPLAAGFQTLISGAQVEWEIEDDPLHTEIIEVARDSVQDRMQPSQTEAIQSDDSDPDDLDRGGRSMWLARNEVSPKISQESDPDDLDRGGSPPEFLRNELYRKKVHEPTHHVANPTMKPPGQSDPEPASRTLHSNTENRPESTESETQSASPSSAPQYHKVQTTEMVRSETTRIIRSFQQENIRIETVLKPDPDIHTLREKEEKLEDHELMLSNLIDELMIDLKKTRGELKGISRKYRKALGDF</sequence>
<dbReference type="AlphaFoldDB" id="A0A4Z1K6M8"/>
<accession>A0A4Z1K6M8</accession>
<feature type="compositionally biased region" description="Basic and acidic residues" evidence="2">
    <location>
        <begin position="138"/>
        <end position="152"/>
    </location>
</feature>
<evidence type="ECO:0000256" key="2">
    <source>
        <dbReference type="SAM" id="MobiDB-lite"/>
    </source>
</evidence>
<evidence type="ECO:0000313" key="3">
    <source>
        <dbReference type="EMBL" id="TGO81156.1"/>
    </source>
</evidence>
<name>A0A4Z1K6M8_9HELO</name>
<proteinExistence type="predicted"/>
<gene>
    <name evidence="3" type="ORF">BPOR_1313g00020</name>
</gene>
<protein>
    <submittedName>
        <fullName evidence="3">Uncharacterized protein</fullName>
    </submittedName>
</protein>
<feature type="compositionally biased region" description="Polar residues" evidence="2">
    <location>
        <begin position="81"/>
        <end position="91"/>
    </location>
</feature>
<comment type="caution">
    <text evidence="3">The sequence shown here is derived from an EMBL/GenBank/DDBJ whole genome shotgun (WGS) entry which is preliminary data.</text>
</comment>
<feature type="compositionally biased region" description="Polar residues" evidence="2">
    <location>
        <begin position="187"/>
        <end position="208"/>
    </location>
</feature>
<keyword evidence="1" id="KW-0175">Coiled coil</keyword>